<dbReference type="PANTHER" id="PTHR13847:SF279">
    <property type="entry name" value="FAD DEPENDENT OXIDOREDUCTASE DOMAIN-CONTAINING PROTEIN-RELATED"/>
    <property type="match status" value="1"/>
</dbReference>
<dbReference type="AlphaFoldDB" id="A0A4S8X4X0"/>
<dbReference type="Gene3D" id="3.30.9.10">
    <property type="entry name" value="D-Amino Acid Oxidase, subunit A, domain 2"/>
    <property type="match status" value="1"/>
</dbReference>
<reference evidence="3 4" key="1">
    <citation type="submission" date="2018-10" db="EMBL/GenBank/DDBJ databases">
        <title>Fifty Aureobasidium pullulans genomes reveal a recombining polyextremotolerant generalist.</title>
        <authorList>
            <person name="Gostincar C."/>
            <person name="Turk M."/>
            <person name="Zajc J."/>
            <person name="Gunde-Cimerman N."/>
        </authorList>
    </citation>
    <scope>NUCLEOTIDE SEQUENCE [LARGE SCALE GENOMIC DNA]</scope>
    <source>
        <strain evidence="3 4">EXF-11013</strain>
    </source>
</reference>
<feature type="domain" description="FAD dependent oxidoreductase" evidence="2">
    <location>
        <begin position="65"/>
        <end position="442"/>
    </location>
</feature>
<proteinExistence type="predicted"/>
<dbReference type="SUPFAM" id="SSF51905">
    <property type="entry name" value="FAD/NAD(P)-binding domain"/>
    <property type="match status" value="1"/>
</dbReference>
<feature type="compositionally biased region" description="Basic and acidic residues" evidence="1">
    <location>
        <begin position="454"/>
        <end position="470"/>
    </location>
</feature>
<dbReference type="GO" id="GO:0005737">
    <property type="term" value="C:cytoplasm"/>
    <property type="evidence" value="ECO:0007669"/>
    <property type="project" value="TreeGrafter"/>
</dbReference>
<organism evidence="3 4">
    <name type="scientific">Aureobasidium pullulans</name>
    <name type="common">Black yeast</name>
    <name type="synonym">Pullularia pullulans</name>
    <dbReference type="NCBI Taxonomy" id="5580"/>
    <lineage>
        <taxon>Eukaryota</taxon>
        <taxon>Fungi</taxon>
        <taxon>Dikarya</taxon>
        <taxon>Ascomycota</taxon>
        <taxon>Pezizomycotina</taxon>
        <taxon>Dothideomycetes</taxon>
        <taxon>Dothideomycetidae</taxon>
        <taxon>Dothideales</taxon>
        <taxon>Saccotheciaceae</taxon>
        <taxon>Aureobasidium</taxon>
    </lineage>
</organism>
<gene>
    <name evidence="3" type="ORF">D6D22_08662</name>
</gene>
<evidence type="ECO:0000256" key="1">
    <source>
        <dbReference type="SAM" id="MobiDB-lite"/>
    </source>
</evidence>
<dbReference type="InterPro" id="IPR036188">
    <property type="entry name" value="FAD/NAD-bd_sf"/>
</dbReference>
<feature type="region of interest" description="Disordered" evidence="1">
    <location>
        <begin position="454"/>
        <end position="479"/>
    </location>
</feature>
<evidence type="ECO:0000313" key="3">
    <source>
        <dbReference type="EMBL" id="THW34352.1"/>
    </source>
</evidence>
<dbReference type="PANTHER" id="PTHR13847">
    <property type="entry name" value="SARCOSINE DEHYDROGENASE-RELATED"/>
    <property type="match status" value="1"/>
</dbReference>
<accession>A0A4S8X4X0</accession>
<dbReference type="Gene3D" id="3.50.50.60">
    <property type="entry name" value="FAD/NAD(P)-binding domain"/>
    <property type="match status" value="1"/>
</dbReference>
<protein>
    <submittedName>
        <fullName evidence="3">FAD dependent oxidoreductase superfamily</fullName>
    </submittedName>
</protein>
<comment type="caution">
    <text evidence="3">The sequence shown here is derived from an EMBL/GenBank/DDBJ whole genome shotgun (WGS) entry which is preliminary data.</text>
</comment>
<dbReference type="InterPro" id="IPR006076">
    <property type="entry name" value="FAD-dep_OxRdtase"/>
</dbReference>
<evidence type="ECO:0000313" key="4">
    <source>
        <dbReference type="Proteomes" id="UP000310687"/>
    </source>
</evidence>
<dbReference type="EMBL" id="QZAL01000183">
    <property type="protein sequence ID" value="THW34352.1"/>
    <property type="molecule type" value="Genomic_DNA"/>
</dbReference>
<dbReference type="Pfam" id="PF01266">
    <property type="entry name" value="DAO"/>
    <property type="match status" value="1"/>
</dbReference>
<evidence type="ECO:0000259" key="2">
    <source>
        <dbReference type="Pfam" id="PF01266"/>
    </source>
</evidence>
<sequence length="479" mass="52325">MARRRLGKSLAYLSMQVPTGCEIAALRSYEVDSLPTVGGGSESFWRTNLHELDDYRSTEFLEESDIVIIGAGYAGVATAYHLLEAGSKASSITLLEARGACSGATGRNGGHLRPDLYGHIPTYIDRHGLKAGAEIAEFEAAHIKAIKDVVAKENIDCDYVITRTTDVWCNQDAADKVKATYDKMVAYGLRHMDDVHFVMGKDAEGVSGIKNAKACATYTAGTIWPYKFIMTLLGILKDRGVNIQTHTPVNSISASSEGEWTVSTSRGDIKTSKVVHATNAYTKALLPEYEKNIVPCKGICCHIAVPKEDIAPFVGNSYIIREQGDPSVLSYLIPRSDGGIIVGGSQAIFKPHLEQWYNNSDDAELIEASKDYYTNYMQNNFRGWENTKAEVQKIWTGVMGYSYDSNPHIGEVPGKSGQYILSAFNGHGMPVIWLAAKGVAEMLHSGKSFEDTEVPKAFKTTQERIDRAKTGPEGGDILA</sequence>
<name>A0A4S8X4X0_AURPU</name>
<dbReference type="Proteomes" id="UP000310687">
    <property type="component" value="Unassembled WGS sequence"/>
</dbReference>